<dbReference type="AlphaFoldDB" id="A0A368QQL1"/>
<name>A0A368QQL1_SETIT</name>
<proteinExistence type="predicted"/>
<evidence type="ECO:0000313" key="1">
    <source>
        <dbReference type="EMBL" id="RCV20259.1"/>
    </source>
</evidence>
<organism evidence="1">
    <name type="scientific">Setaria italica</name>
    <name type="common">Foxtail millet</name>
    <name type="synonym">Panicum italicum</name>
    <dbReference type="NCBI Taxonomy" id="4555"/>
    <lineage>
        <taxon>Eukaryota</taxon>
        <taxon>Viridiplantae</taxon>
        <taxon>Streptophyta</taxon>
        <taxon>Embryophyta</taxon>
        <taxon>Tracheophyta</taxon>
        <taxon>Spermatophyta</taxon>
        <taxon>Magnoliopsida</taxon>
        <taxon>Liliopsida</taxon>
        <taxon>Poales</taxon>
        <taxon>Poaceae</taxon>
        <taxon>PACMAD clade</taxon>
        <taxon>Panicoideae</taxon>
        <taxon>Panicodae</taxon>
        <taxon>Paniceae</taxon>
        <taxon>Cenchrinae</taxon>
        <taxon>Setaria</taxon>
    </lineage>
</organism>
<reference evidence="1" key="2">
    <citation type="submission" date="2015-07" db="EMBL/GenBank/DDBJ databases">
        <authorList>
            <person name="Noorani M."/>
        </authorList>
    </citation>
    <scope>NUCLEOTIDE SEQUENCE</scope>
    <source>
        <strain evidence="1">Yugu1</strain>
    </source>
</reference>
<protein>
    <submittedName>
        <fullName evidence="1">Uncharacterized protein</fullName>
    </submittedName>
</protein>
<gene>
    <name evidence="1" type="ORF">SETIT_4G041900v2</name>
</gene>
<reference evidence="1" key="1">
    <citation type="journal article" date="2012" name="Nat. Biotechnol.">
        <title>Reference genome sequence of the model plant Setaria.</title>
        <authorList>
            <person name="Bennetzen J.L."/>
            <person name="Schmutz J."/>
            <person name="Wang H."/>
            <person name="Percifield R."/>
            <person name="Hawkins J."/>
            <person name="Pontaroli A.C."/>
            <person name="Estep M."/>
            <person name="Feng L."/>
            <person name="Vaughn J.N."/>
            <person name="Grimwood J."/>
            <person name="Jenkins J."/>
            <person name="Barry K."/>
            <person name="Lindquist E."/>
            <person name="Hellsten U."/>
            <person name="Deshpande S."/>
            <person name="Wang X."/>
            <person name="Wu X."/>
            <person name="Mitros T."/>
            <person name="Triplett J."/>
            <person name="Yang X."/>
            <person name="Ye C.Y."/>
            <person name="Mauro-Herrera M."/>
            <person name="Wang L."/>
            <person name="Li P."/>
            <person name="Sharma M."/>
            <person name="Sharma R."/>
            <person name="Ronald P.C."/>
            <person name="Panaud O."/>
            <person name="Kellogg E.A."/>
            <person name="Brutnell T.P."/>
            <person name="Doust A.N."/>
            <person name="Tuskan G.A."/>
            <person name="Rokhsar D."/>
            <person name="Devos K.M."/>
        </authorList>
    </citation>
    <scope>NUCLEOTIDE SEQUENCE [LARGE SCALE GENOMIC DNA]</scope>
    <source>
        <strain evidence="1">Yugu1</strain>
    </source>
</reference>
<sequence>MATKETSTASRWAPAAGAVAGLWGMMHSSKLGNGRPGTSSGRHMGCPGLQAHEIDFDVGTWFSLSSEMQTLATSNWCIGFSSIIYNCSSPSSFRHNFAKASVVPSIGSHIAYFPSVCDRSSNPIGFFTVAEAFNQRITTMKHHGVTSDDQHMNRLECVAPGNQTWRHHNLAWLCVESLVRRAAARARYRMLSRAGTVKVGRARPLAGAWASQVHDTVYGRLGEAALFPPS</sequence>
<accession>A0A368QQL1</accession>
<dbReference type="EMBL" id="CM003531">
    <property type="protein sequence ID" value="RCV20259.1"/>
    <property type="molecule type" value="Genomic_DNA"/>
</dbReference>